<dbReference type="InterPro" id="IPR004697">
    <property type="entry name" value="AbgT"/>
</dbReference>
<dbReference type="PANTHER" id="PTHR30282:SF0">
    <property type="entry name" value="P-AMINOBENZOYL-GLUTAMATE TRANSPORT PROTEIN"/>
    <property type="match status" value="1"/>
</dbReference>
<evidence type="ECO:0000256" key="1">
    <source>
        <dbReference type="SAM" id="Phobius"/>
    </source>
</evidence>
<proteinExistence type="predicted"/>
<evidence type="ECO:0000313" key="2">
    <source>
        <dbReference type="EMBL" id="HIQ64627.1"/>
    </source>
</evidence>
<feature type="transmembrane region" description="Helical" evidence="1">
    <location>
        <begin position="162"/>
        <end position="189"/>
    </location>
</feature>
<evidence type="ECO:0000313" key="3">
    <source>
        <dbReference type="Proteomes" id="UP000886725"/>
    </source>
</evidence>
<keyword evidence="1" id="KW-0812">Transmembrane</keyword>
<dbReference type="Proteomes" id="UP000886725">
    <property type="component" value="Unassembled WGS sequence"/>
</dbReference>
<feature type="transmembrane region" description="Helical" evidence="1">
    <location>
        <begin position="460"/>
        <end position="477"/>
    </location>
</feature>
<dbReference type="Pfam" id="PF03806">
    <property type="entry name" value="ABG_transport"/>
    <property type="match status" value="1"/>
</dbReference>
<feature type="transmembrane region" description="Helical" evidence="1">
    <location>
        <begin position="498"/>
        <end position="516"/>
    </location>
</feature>
<dbReference type="PANTHER" id="PTHR30282">
    <property type="entry name" value="P-AMINOBENZOYL GLUTAMATE TRANSPORTER"/>
    <property type="match status" value="1"/>
</dbReference>
<sequence length="528" mass="58058">MKEKRKLKLKKFYLHPITIFILLTLLTVILSGIFSVLGIQASYSTINSSNNQLENVLVTVENLFSYDGLKYIISNAARNFISFTTLSTLLISLIGVSIASASGLFDTFIKKYMAKMSNFQITFLLIFIATISSLINEVGYTILIPLGAILFKAVGRNPMAGVVAAFAGVAFGYGATVFVGSMEVNLISITTQAAYLVDTTTHVSLTSNLFIIIASSIILSIVGTFVMEKLIVPKIGRIHEKRDLATSEYSIIPVDEQSRLEQELLEKKGLRNALIAALIVAFIFIYSIIPGLPLSGMLLDMEETTYLGQLFGSNSYFQDGFTYMVSIFFMVTGLVYGFSSKTFKNDKDVAYKAGEYLSDIGSLIMTIFFAAQFIAIFRHTNIGTIITAWGANIISSVNFTGIPLILLVLIVIAVVSLFSTTPVAKWTIMAPVVVPVLMQSNISPQFAQFILRAGDSMTKGYTPLLAFFVIYVGYLNIYNPRKEKPITIGMALRWLTPYCLIIGLTWILITVGWYLIGLPIGPGVYPTV</sequence>
<reference evidence="2" key="2">
    <citation type="journal article" date="2021" name="PeerJ">
        <title>Extensive microbial diversity within the chicken gut microbiome revealed by metagenomics and culture.</title>
        <authorList>
            <person name="Gilroy R."/>
            <person name="Ravi A."/>
            <person name="Getino M."/>
            <person name="Pursley I."/>
            <person name="Horton D.L."/>
            <person name="Alikhan N.F."/>
            <person name="Baker D."/>
            <person name="Gharbi K."/>
            <person name="Hall N."/>
            <person name="Watson M."/>
            <person name="Adriaenssens E.M."/>
            <person name="Foster-Nyarko E."/>
            <person name="Jarju S."/>
            <person name="Secka A."/>
            <person name="Antonio M."/>
            <person name="Oren A."/>
            <person name="Chaudhuri R.R."/>
            <person name="La Ragione R."/>
            <person name="Hildebrand F."/>
            <person name="Pallen M.J."/>
        </authorList>
    </citation>
    <scope>NUCLEOTIDE SEQUENCE</scope>
    <source>
        <strain evidence="2">CHK165-10780</strain>
    </source>
</reference>
<dbReference type="GO" id="GO:0015558">
    <property type="term" value="F:secondary active p-aminobenzoyl-glutamate transmembrane transporter activity"/>
    <property type="evidence" value="ECO:0007669"/>
    <property type="project" value="InterPro"/>
</dbReference>
<dbReference type="GO" id="GO:1902604">
    <property type="term" value="P:p-aminobenzoyl-glutamate transmembrane transport"/>
    <property type="evidence" value="ECO:0007669"/>
    <property type="project" value="InterPro"/>
</dbReference>
<gene>
    <name evidence="2" type="ORF">IAC85_02695</name>
</gene>
<reference evidence="2" key="1">
    <citation type="submission" date="2020-10" db="EMBL/GenBank/DDBJ databases">
        <authorList>
            <person name="Gilroy R."/>
        </authorList>
    </citation>
    <scope>NUCLEOTIDE SEQUENCE</scope>
    <source>
        <strain evidence="2">CHK165-10780</strain>
    </source>
</reference>
<keyword evidence="1" id="KW-1133">Transmembrane helix</keyword>
<accession>A0A9D1CKB8</accession>
<feature type="transmembrane region" description="Helical" evidence="1">
    <location>
        <begin position="320"/>
        <end position="339"/>
    </location>
</feature>
<feature type="transmembrane region" description="Helical" evidence="1">
    <location>
        <begin position="209"/>
        <end position="232"/>
    </location>
</feature>
<feature type="transmembrane region" description="Helical" evidence="1">
    <location>
        <begin position="269"/>
        <end position="289"/>
    </location>
</feature>
<feature type="transmembrane region" description="Helical" evidence="1">
    <location>
        <begin position="397"/>
        <end position="418"/>
    </location>
</feature>
<protein>
    <submittedName>
        <fullName evidence="2">AbgT family transporter</fullName>
    </submittedName>
</protein>
<name>A0A9D1CKB8_9FIRM</name>
<comment type="caution">
    <text evidence="2">The sequence shown here is derived from an EMBL/GenBank/DDBJ whole genome shotgun (WGS) entry which is preliminary data.</text>
</comment>
<feature type="transmembrane region" description="Helical" evidence="1">
    <location>
        <begin position="80"/>
        <end position="105"/>
    </location>
</feature>
<keyword evidence="1" id="KW-0472">Membrane</keyword>
<organism evidence="2 3">
    <name type="scientific">Candidatus Faecenecus gallistercoris</name>
    <dbReference type="NCBI Taxonomy" id="2840793"/>
    <lineage>
        <taxon>Bacteria</taxon>
        <taxon>Bacillati</taxon>
        <taxon>Bacillota</taxon>
        <taxon>Bacillota incertae sedis</taxon>
        <taxon>Candidatus Faecenecus</taxon>
    </lineage>
</organism>
<dbReference type="EMBL" id="DVFU01000053">
    <property type="protein sequence ID" value="HIQ64627.1"/>
    <property type="molecule type" value="Genomic_DNA"/>
</dbReference>
<feature type="transmembrane region" description="Helical" evidence="1">
    <location>
        <begin position="360"/>
        <end position="377"/>
    </location>
</feature>
<feature type="transmembrane region" description="Helical" evidence="1">
    <location>
        <begin position="12"/>
        <end position="39"/>
    </location>
</feature>
<dbReference type="AlphaFoldDB" id="A0A9D1CKB8"/>